<dbReference type="Gene3D" id="3.30.565.10">
    <property type="entry name" value="Histidine kinase-like ATPase, C-terminal domain"/>
    <property type="match status" value="1"/>
</dbReference>
<evidence type="ECO:0000259" key="8">
    <source>
        <dbReference type="PROSITE" id="PS50109"/>
    </source>
</evidence>
<keyword evidence="11" id="KW-1185">Reference proteome</keyword>
<dbReference type="EC" id="2.7.13.3" evidence="2"/>
<dbReference type="Pfam" id="PF00512">
    <property type="entry name" value="HisKA"/>
    <property type="match status" value="1"/>
</dbReference>
<dbReference type="PANTHER" id="PTHR43047:SF72">
    <property type="entry name" value="OSMOSENSING HISTIDINE PROTEIN KINASE SLN1"/>
    <property type="match status" value="1"/>
</dbReference>
<comment type="catalytic activity">
    <reaction evidence="1">
        <text>ATP + protein L-histidine = ADP + protein N-phospho-L-histidine.</text>
        <dbReference type="EC" id="2.7.13.3"/>
    </reaction>
</comment>
<dbReference type="RefSeq" id="WP_106456914.1">
    <property type="nucleotide sequence ID" value="NZ_PXOH01000010.1"/>
</dbReference>
<reference evidence="10 11" key="2">
    <citation type="submission" date="2018-03" db="EMBL/GenBank/DDBJ databases">
        <authorList>
            <person name="Keele B.F."/>
        </authorList>
    </citation>
    <scope>NUCLEOTIDE SEQUENCE [LARGE SCALE GENOMIC DNA]</scope>
    <source>
        <strain evidence="10 11">CCALA 016</strain>
    </source>
</reference>
<comment type="caution">
    <text evidence="7">Lacks conserved residue(s) required for the propagation of feature annotation.</text>
</comment>
<feature type="domain" description="Histidine kinase" evidence="8">
    <location>
        <begin position="353"/>
        <end position="574"/>
    </location>
</feature>
<dbReference type="SMART" id="SM00448">
    <property type="entry name" value="REC"/>
    <property type="match status" value="1"/>
</dbReference>
<sequence length="848" mass="95523">MVKPKLYLNHFSQQVPVCEQTANLETVLTTLQSGQHEMIIVIDQDKRPKGALYCRHLLTHFVDHWQRIGTPQNKSPIFNLRSLMLPLATLNEKMSVDEFLTLPQSEEQNSNSNTIYGLVDDKGVFVGLLNSWSLLKSFSVKKDAKHPSDFSQWPNHRLNQFLQEFIEQFPLPMMLHSEQNQVVYQNQKWLEQIGESILMGNMNVSPLSLKAGTSLNSPLSHYWWNSLPDPLSKIQAECLKESESLVAQFVPASAKIAVEESVLQLAEQVAIASNETPTKTNKTIWQFSKIPLHFSELDFSEQYPKSSPNLDSAPLWLVLATDVTQQQQCSQELAIKNADLVYLNRLKDEFLACISHELKSPLTAVVGLSSLLKEQKIGELNSRQAHYAELIYKSGRQLMSLVNDLLDLTRLETGQLKLNPTVVKIQRACQRAYESLQDKHKGKDDRINFSLDIEPGLEQLVIDELRLQQMLIHLLDNALKFTPEAGEIGIRVNRWENWIAFTIWDTGIGIPEEFQHLIFQKFQQLESPLTRQFEGTGLGLVLTQRLAKAHGGDISFISKGGEGSQFTLLLPPHPLPQNVDFQNNSTSGQPNCPIVLVIESAARLINEITEQLNDLGYRVIIARTGTEALEKARQVRPHRIFLNPLLPLLSGWDVLTLLKSDPRTSNIKVIVTALSEHQIYSEQKGADGFVTLPVEKTALQTVLDQLALKTASFLKNVTILRLYPHAKPVDSHSVIHSSALDLLFNSQFAELNYRLLEADSLEQAEIMASVWNVDVVILDDFMTEDPKSYLMALSECESLSTIPLITLDATVTACANQISNLFVFPCLIPKSENQIEQLLQVIQIAIES</sequence>
<dbReference type="SUPFAM" id="SSF52172">
    <property type="entry name" value="CheY-like"/>
    <property type="match status" value="1"/>
</dbReference>
<evidence type="ECO:0000256" key="5">
    <source>
        <dbReference type="ARBA" id="ARBA00022777"/>
    </source>
</evidence>
<accession>A0A2T1LXW0</accession>
<dbReference type="SUPFAM" id="SSF47384">
    <property type="entry name" value="Homodimeric domain of signal transducing histidine kinase"/>
    <property type="match status" value="1"/>
</dbReference>
<organism evidence="10 11">
    <name type="scientific">Aphanothece hegewaldii CCALA 016</name>
    <dbReference type="NCBI Taxonomy" id="2107694"/>
    <lineage>
        <taxon>Bacteria</taxon>
        <taxon>Bacillati</taxon>
        <taxon>Cyanobacteriota</taxon>
        <taxon>Cyanophyceae</taxon>
        <taxon>Oscillatoriophycideae</taxon>
        <taxon>Chroococcales</taxon>
        <taxon>Aphanothecaceae</taxon>
        <taxon>Aphanothece</taxon>
    </lineage>
</organism>
<evidence type="ECO:0000256" key="7">
    <source>
        <dbReference type="PROSITE-ProRule" id="PRU00169"/>
    </source>
</evidence>
<dbReference type="InterPro" id="IPR036890">
    <property type="entry name" value="HATPase_C_sf"/>
</dbReference>
<dbReference type="Pfam" id="PF02518">
    <property type="entry name" value="HATPase_c"/>
    <property type="match status" value="1"/>
</dbReference>
<dbReference type="InterPro" id="IPR036097">
    <property type="entry name" value="HisK_dim/P_sf"/>
</dbReference>
<evidence type="ECO:0000259" key="9">
    <source>
        <dbReference type="PROSITE" id="PS50110"/>
    </source>
</evidence>
<dbReference type="EMBL" id="PXOH01000010">
    <property type="protein sequence ID" value="PSF37225.1"/>
    <property type="molecule type" value="Genomic_DNA"/>
</dbReference>
<keyword evidence="3" id="KW-0597">Phosphoprotein</keyword>
<protein>
    <recommendedName>
        <fullName evidence="2">histidine kinase</fullName>
        <ecNumber evidence="2">2.7.13.3</ecNumber>
    </recommendedName>
</protein>
<feature type="domain" description="Response regulatory" evidence="9">
    <location>
        <begin position="594"/>
        <end position="707"/>
    </location>
</feature>
<dbReference type="SUPFAM" id="SSF55874">
    <property type="entry name" value="ATPase domain of HSP90 chaperone/DNA topoisomerase II/histidine kinase"/>
    <property type="match status" value="1"/>
</dbReference>
<dbReference type="Pfam" id="PF00072">
    <property type="entry name" value="Response_reg"/>
    <property type="match status" value="1"/>
</dbReference>
<dbReference type="Proteomes" id="UP000239001">
    <property type="component" value="Unassembled WGS sequence"/>
</dbReference>
<evidence type="ECO:0000256" key="6">
    <source>
        <dbReference type="ARBA" id="ARBA00023012"/>
    </source>
</evidence>
<dbReference type="CDD" id="cd00082">
    <property type="entry name" value="HisKA"/>
    <property type="match status" value="1"/>
</dbReference>
<dbReference type="CDD" id="cd16922">
    <property type="entry name" value="HATPase_EvgS-ArcB-TorS-like"/>
    <property type="match status" value="1"/>
</dbReference>
<dbReference type="GO" id="GO:0000155">
    <property type="term" value="F:phosphorelay sensor kinase activity"/>
    <property type="evidence" value="ECO:0007669"/>
    <property type="project" value="InterPro"/>
</dbReference>
<evidence type="ECO:0000256" key="2">
    <source>
        <dbReference type="ARBA" id="ARBA00012438"/>
    </source>
</evidence>
<evidence type="ECO:0000256" key="1">
    <source>
        <dbReference type="ARBA" id="ARBA00000085"/>
    </source>
</evidence>
<dbReference type="InterPro" id="IPR003594">
    <property type="entry name" value="HATPase_dom"/>
</dbReference>
<dbReference type="FunFam" id="3.30.565.10:FF:000006">
    <property type="entry name" value="Sensor histidine kinase WalK"/>
    <property type="match status" value="1"/>
</dbReference>
<dbReference type="SUPFAM" id="SSF54631">
    <property type="entry name" value="CBS-domain pair"/>
    <property type="match status" value="1"/>
</dbReference>
<dbReference type="SMART" id="SM00387">
    <property type="entry name" value="HATPase_c"/>
    <property type="match status" value="1"/>
</dbReference>
<dbReference type="GO" id="GO:0005886">
    <property type="term" value="C:plasma membrane"/>
    <property type="evidence" value="ECO:0007669"/>
    <property type="project" value="TreeGrafter"/>
</dbReference>
<reference evidence="10 11" key="1">
    <citation type="submission" date="2018-03" db="EMBL/GenBank/DDBJ databases">
        <title>The ancient ancestry and fast evolution of plastids.</title>
        <authorList>
            <person name="Moore K.R."/>
            <person name="Magnabosco C."/>
            <person name="Momper L."/>
            <person name="Gold D.A."/>
            <person name="Bosak T."/>
            <person name="Fournier G.P."/>
        </authorList>
    </citation>
    <scope>NUCLEOTIDE SEQUENCE [LARGE SCALE GENOMIC DNA]</scope>
    <source>
        <strain evidence="10 11">CCALA 016</strain>
    </source>
</reference>
<keyword evidence="4" id="KW-0808">Transferase</keyword>
<name>A0A2T1LXW0_9CHRO</name>
<dbReference type="OrthoDB" id="510512at2"/>
<dbReference type="CDD" id="cd00156">
    <property type="entry name" value="REC"/>
    <property type="match status" value="1"/>
</dbReference>
<gene>
    <name evidence="10" type="ORF">C7H19_10920</name>
</gene>
<dbReference type="PROSITE" id="PS50109">
    <property type="entry name" value="HIS_KIN"/>
    <property type="match status" value="1"/>
</dbReference>
<dbReference type="InterPro" id="IPR046342">
    <property type="entry name" value="CBS_dom_sf"/>
</dbReference>
<evidence type="ECO:0000256" key="3">
    <source>
        <dbReference type="ARBA" id="ARBA00022553"/>
    </source>
</evidence>
<dbReference type="GO" id="GO:0009927">
    <property type="term" value="F:histidine phosphotransfer kinase activity"/>
    <property type="evidence" value="ECO:0007669"/>
    <property type="project" value="TreeGrafter"/>
</dbReference>
<proteinExistence type="predicted"/>
<dbReference type="SMART" id="SM00388">
    <property type="entry name" value="HisKA"/>
    <property type="match status" value="1"/>
</dbReference>
<dbReference type="AlphaFoldDB" id="A0A2T1LXW0"/>
<keyword evidence="5" id="KW-0418">Kinase</keyword>
<dbReference type="PROSITE" id="PS50110">
    <property type="entry name" value="RESPONSE_REGULATORY"/>
    <property type="match status" value="1"/>
</dbReference>
<evidence type="ECO:0000313" key="11">
    <source>
        <dbReference type="Proteomes" id="UP000239001"/>
    </source>
</evidence>
<dbReference type="Gene3D" id="3.40.50.2300">
    <property type="match status" value="1"/>
</dbReference>
<dbReference type="InterPro" id="IPR011006">
    <property type="entry name" value="CheY-like_superfamily"/>
</dbReference>
<dbReference type="PRINTS" id="PR00344">
    <property type="entry name" value="BCTRLSENSOR"/>
</dbReference>
<keyword evidence="6" id="KW-0902">Two-component regulatory system</keyword>
<dbReference type="InterPro" id="IPR001789">
    <property type="entry name" value="Sig_transdc_resp-reg_receiver"/>
</dbReference>
<dbReference type="Gene3D" id="1.10.287.130">
    <property type="match status" value="1"/>
</dbReference>
<dbReference type="InterPro" id="IPR005467">
    <property type="entry name" value="His_kinase_dom"/>
</dbReference>
<dbReference type="InterPro" id="IPR003661">
    <property type="entry name" value="HisK_dim/P_dom"/>
</dbReference>
<comment type="caution">
    <text evidence="10">The sequence shown here is derived from an EMBL/GenBank/DDBJ whole genome shotgun (WGS) entry which is preliminary data.</text>
</comment>
<dbReference type="InterPro" id="IPR004358">
    <property type="entry name" value="Sig_transdc_His_kin-like_C"/>
</dbReference>
<evidence type="ECO:0000256" key="4">
    <source>
        <dbReference type="ARBA" id="ARBA00022679"/>
    </source>
</evidence>
<dbReference type="PANTHER" id="PTHR43047">
    <property type="entry name" value="TWO-COMPONENT HISTIDINE PROTEIN KINASE"/>
    <property type="match status" value="1"/>
</dbReference>
<evidence type="ECO:0000313" key="10">
    <source>
        <dbReference type="EMBL" id="PSF37225.1"/>
    </source>
</evidence>